<dbReference type="Gene3D" id="3.40.50.2300">
    <property type="match status" value="1"/>
</dbReference>
<dbReference type="Gene3D" id="3.40.190.10">
    <property type="entry name" value="Periplasmic binding protein-like II"/>
    <property type="match status" value="2"/>
</dbReference>
<dbReference type="PANTHER" id="PTHR43047">
    <property type="entry name" value="TWO-COMPONENT HISTIDINE PROTEIN KINASE"/>
    <property type="match status" value="1"/>
</dbReference>
<evidence type="ECO:0000256" key="8">
    <source>
        <dbReference type="ARBA" id="ARBA00022777"/>
    </source>
</evidence>
<dbReference type="PROSITE" id="PS50109">
    <property type="entry name" value="HIS_KIN"/>
    <property type="match status" value="1"/>
</dbReference>
<dbReference type="Pfam" id="PF00512">
    <property type="entry name" value="HisKA"/>
    <property type="match status" value="1"/>
</dbReference>
<dbReference type="Pfam" id="PF02518">
    <property type="entry name" value="HATPase_c"/>
    <property type="match status" value="1"/>
</dbReference>
<keyword evidence="4 13" id="KW-0597">Phosphoprotein</keyword>
<feature type="domain" description="Histidine kinase" evidence="15">
    <location>
        <begin position="344"/>
        <end position="570"/>
    </location>
</feature>
<dbReference type="InterPro" id="IPR001638">
    <property type="entry name" value="Solute-binding_3/MltF_N"/>
</dbReference>
<dbReference type="PANTHER" id="PTHR43047:SF72">
    <property type="entry name" value="OSMOSENSING HISTIDINE PROTEIN KINASE SLN1"/>
    <property type="match status" value="1"/>
</dbReference>
<dbReference type="EMBL" id="AP014633">
    <property type="protein sequence ID" value="BAP58132.1"/>
    <property type="molecule type" value="Genomic_DNA"/>
</dbReference>
<dbReference type="OrthoDB" id="9792854at2"/>
<accession>A0A090APE3</accession>
<dbReference type="SUPFAM" id="SSF53850">
    <property type="entry name" value="Periplasmic binding protein-like II"/>
    <property type="match status" value="1"/>
</dbReference>
<evidence type="ECO:0000256" key="10">
    <source>
        <dbReference type="ARBA" id="ARBA00022989"/>
    </source>
</evidence>
<evidence type="ECO:0000256" key="3">
    <source>
        <dbReference type="ARBA" id="ARBA00012438"/>
    </source>
</evidence>
<dbReference type="InterPro" id="IPR004358">
    <property type="entry name" value="Sig_transdc_His_kin-like_C"/>
</dbReference>
<evidence type="ECO:0000256" key="2">
    <source>
        <dbReference type="ARBA" id="ARBA00004370"/>
    </source>
</evidence>
<keyword evidence="5" id="KW-0808">Transferase</keyword>
<dbReference type="Gene3D" id="3.30.565.10">
    <property type="entry name" value="Histidine kinase-like ATPase, C-terminal domain"/>
    <property type="match status" value="1"/>
</dbReference>
<dbReference type="InterPro" id="IPR003661">
    <property type="entry name" value="HisK_dim/P_dom"/>
</dbReference>
<dbReference type="InterPro" id="IPR036890">
    <property type="entry name" value="HATPase_C_sf"/>
</dbReference>
<evidence type="ECO:0000256" key="4">
    <source>
        <dbReference type="ARBA" id="ARBA00022553"/>
    </source>
</evidence>
<keyword evidence="7" id="KW-0547">Nucleotide-binding</keyword>
<keyword evidence="18" id="KW-1185">Reference proteome</keyword>
<dbReference type="PROSITE" id="PS50110">
    <property type="entry name" value="RESPONSE_REGULATORY"/>
    <property type="match status" value="1"/>
</dbReference>
<keyword evidence="12 14" id="KW-0472">Membrane</keyword>
<comment type="subcellular location">
    <subcellularLocation>
        <location evidence="2">Membrane</location>
    </subcellularLocation>
</comment>
<evidence type="ECO:0000256" key="5">
    <source>
        <dbReference type="ARBA" id="ARBA00022679"/>
    </source>
</evidence>
<evidence type="ECO:0000259" key="15">
    <source>
        <dbReference type="PROSITE" id="PS50109"/>
    </source>
</evidence>
<evidence type="ECO:0000256" key="6">
    <source>
        <dbReference type="ARBA" id="ARBA00022692"/>
    </source>
</evidence>
<dbReference type="SUPFAM" id="SSF47384">
    <property type="entry name" value="Homodimeric domain of signal transducing histidine kinase"/>
    <property type="match status" value="1"/>
</dbReference>
<evidence type="ECO:0000256" key="12">
    <source>
        <dbReference type="ARBA" id="ARBA00023136"/>
    </source>
</evidence>
<reference evidence="17 18" key="1">
    <citation type="journal article" date="2014" name="ISME J.">
        <title>Ecophysiology of Thioploca ingrica as revealed by the complete genome sequence supplemented with proteomic evidence.</title>
        <authorList>
            <person name="Kojima H."/>
            <person name="Ogura Y."/>
            <person name="Yamamoto N."/>
            <person name="Togashi T."/>
            <person name="Mori H."/>
            <person name="Watanabe T."/>
            <person name="Nemoto F."/>
            <person name="Kurokawa K."/>
            <person name="Hayashi T."/>
            <person name="Fukui M."/>
        </authorList>
    </citation>
    <scope>NUCLEOTIDE SEQUENCE [LARGE SCALE GENOMIC DNA]</scope>
</reference>
<evidence type="ECO:0000313" key="17">
    <source>
        <dbReference type="EMBL" id="BAP58132.1"/>
    </source>
</evidence>
<dbReference type="Proteomes" id="UP000031623">
    <property type="component" value="Chromosome"/>
</dbReference>
<comment type="catalytic activity">
    <reaction evidence="1">
        <text>ATP + protein L-histidine = ADP + protein N-phospho-L-histidine.</text>
        <dbReference type="EC" id="2.7.13.3"/>
    </reaction>
</comment>
<protein>
    <recommendedName>
        <fullName evidence="3">histidine kinase</fullName>
        <ecNumber evidence="3">2.7.13.3</ecNumber>
    </recommendedName>
</protein>
<dbReference type="SMART" id="SM00388">
    <property type="entry name" value="HisKA"/>
    <property type="match status" value="1"/>
</dbReference>
<keyword evidence="10 14" id="KW-1133">Transmembrane helix</keyword>
<dbReference type="Pfam" id="PF00072">
    <property type="entry name" value="Response_reg"/>
    <property type="match status" value="1"/>
</dbReference>
<dbReference type="CDD" id="cd17546">
    <property type="entry name" value="REC_hyHK_CKI1_RcsC-like"/>
    <property type="match status" value="1"/>
</dbReference>
<evidence type="ECO:0000256" key="9">
    <source>
        <dbReference type="ARBA" id="ARBA00022840"/>
    </source>
</evidence>
<evidence type="ECO:0000256" key="7">
    <source>
        <dbReference type="ARBA" id="ARBA00022741"/>
    </source>
</evidence>
<dbReference type="PRINTS" id="PR00344">
    <property type="entry name" value="BCTRLSENSOR"/>
</dbReference>
<feature type="domain" description="Response regulatory" evidence="16">
    <location>
        <begin position="596"/>
        <end position="712"/>
    </location>
</feature>
<organism evidence="17 18">
    <name type="scientific">Thioploca ingrica</name>
    <dbReference type="NCBI Taxonomy" id="40754"/>
    <lineage>
        <taxon>Bacteria</taxon>
        <taxon>Pseudomonadati</taxon>
        <taxon>Pseudomonadota</taxon>
        <taxon>Gammaproteobacteria</taxon>
        <taxon>Thiotrichales</taxon>
        <taxon>Thiotrichaceae</taxon>
        <taxon>Thioploca</taxon>
    </lineage>
</organism>
<evidence type="ECO:0000313" key="18">
    <source>
        <dbReference type="Proteomes" id="UP000031623"/>
    </source>
</evidence>
<keyword evidence="9" id="KW-0067">ATP-binding</keyword>
<dbReference type="GO" id="GO:0005524">
    <property type="term" value="F:ATP binding"/>
    <property type="evidence" value="ECO:0007669"/>
    <property type="project" value="UniProtKB-KW"/>
</dbReference>
<dbReference type="SMART" id="SM00062">
    <property type="entry name" value="PBPb"/>
    <property type="match status" value="1"/>
</dbReference>
<feature type="modified residue" description="4-aspartylphosphate" evidence="13">
    <location>
        <position position="645"/>
    </location>
</feature>
<proteinExistence type="predicted"/>
<dbReference type="CDD" id="cd00082">
    <property type="entry name" value="HisKA"/>
    <property type="match status" value="1"/>
</dbReference>
<dbReference type="SUPFAM" id="SSF52172">
    <property type="entry name" value="CheY-like"/>
    <property type="match status" value="1"/>
</dbReference>
<name>A0A090APE3_9GAMM</name>
<dbReference type="GO" id="GO:0009927">
    <property type="term" value="F:histidine phosphotransfer kinase activity"/>
    <property type="evidence" value="ECO:0007669"/>
    <property type="project" value="TreeGrafter"/>
</dbReference>
<dbReference type="Pfam" id="PF00497">
    <property type="entry name" value="SBP_bac_3"/>
    <property type="match status" value="1"/>
</dbReference>
<feature type="transmembrane region" description="Helical" evidence="14">
    <location>
        <begin position="281"/>
        <end position="301"/>
    </location>
</feature>
<evidence type="ECO:0000256" key="14">
    <source>
        <dbReference type="SAM" id="Phobius"/>
    </source>
</evidence>
<dbReference type="SUPFAM" id="SSF55874">
    <property type="entry name" value="ATPase domain of HSP90 chaperone/DNA topoisomerase II/histidine kinase"/>
    <property type="match status" value="1"/>
</dbReference>
<dbReference type="GO" id="GO:0005886">
    <property type="term" value="C:plasma membrane"/>
    <property type="evidence" value="ECO:0007669"/>
    <property type="project" value="TreeGrafter"/>
</dbReference>
<dbReference type="SMART" id="SM00448">
    <property type="entry name" value="REC"/>
    <property type="match status" value="1"/>
</dbReference>
<dbReference type="GO" id="GO:0000155">
    <property type="term" value="F:phosphorelay sensor kinase activity"/>
    <property type="evidence" value="ECO:0007669"/>
    <property type="project" value="InterPro"/>
</dbReference>
<keyword evidence="11" id="KW-0902">Two-component regulatory system</keyword>
<dbReference type="InterPro" id="IPR036097">
    <property type="entry name" value="HisK_dim/P_sf"/>
</dbReference>
<evidence type="ECO:0000256" key="13">
    <source>
        <dbReference type="PROSITE-ProRule" id="PRU00169"/>
    </source>
</evidence>
<dbReference type="KEGG" id="tig:THII_3835"/>
<dbReference type="Gene3D" id="1.10.287.130">
    <property type="match status" value="1"/>
</dbReference>
<dbReference type="AlphaFoldDB" id="A0A090APE3"/>
<evidence type="ECO:0000256" key="11">
    <source>
        <dbReference type="ARBA" id="ARBA00023012"/>
    </source>
</evidence>
<dbReference type="InterPro" id="IPR001789">
    <property type="entry name" value="Sig_transdc_resp-reg_receiver"/>
</dbReference>
<dbReference type="STRING" id="40754.THII_3835"/>
<evidence type="ECO:0000256" key="1">
    <source>
        <dbReference type="ARBA" id="ARBA00000085"/>
    </source>
</evidence>
<dbReference type="InterPro" id="IPR011006">
    <property type="entry name" value="CheY-like_superfamily"/>
</dbReference>
<dbReference type="CDD" id="cd16922">
    <property type="entry name" value="HATPase_EvgS-ArcB-TorS-like"/>
    <property type="match status" value="1"/>
</dbReference>
<dbReference type="HOGENOM" id="CLU_349478_0_0_6"/>
<dbReference type="CDD" id="cd13704">
    <property type="entry name" value="PBP2_HisK"/>
    <property type="match status" value="1"/>
</dbReference>
<dbReference type="FunFam" id="1.10.287.130:FF:000004">
    <property type="entry name" value="Ethylene receptor 1"/>
    <property type="match status" value="1"/>
</dbReference>
<dbReference type="FunFam" id="3.30.565.10:FF:000010">
    <property type="entry name" value="Sensor histidine kinase RcsC"/>
    <property type="match status" value="1"/>
</dbReference>
<keyword evidence="6 14" id="KW-0812">Transmembrane</keyword>
<dbReference type="InterPro" id="IPR003594">
    <property type="entry name" value="HATPase_dom"/>
</dbReference>
<evidence type="ECO:0000259" key="16">
    <source>
        <dbReference type="PROSITE" id="PS50110"/>
    </source>
</evidence>
<dbReference type="EC" id="2.7.13.3" evidence="3"/>
<dbReference type="InterPro" id="IPR005467">
    <property type="entry name" value="His_kinase_dom"/>
</dbReference>
<gene>
    <name evidence="17" type="ORF">THII_3835</name>
</gene>
<dbReference type="SMART" id="SM00387">
    <property type="entry name" value="HATPase_c"/>
    <property type="match status" value="1"/>
</dbReference>
<sequence length="806" mass="91204">MKGQLIIFGLPEKTKVFSIIWMLSLLLSSFWIDNTFSQEAPLTARKLIVGSELDYPPFALVNNQGEADGFSVDLFKAVAQVMGLNIEFRVGAWNEVRHALEQGEIDALPLVSYSEEREKVFDFTTPYLRGDAAIFIRTGDEPIHSEVELYHKTVIVMQADATHDYLLKQPAHEHLILAKTVAQAMRRLSAGEGDCTLVPRLVGLVTAKKFNLTNLKITGPLIIVHGRGYGFAVKEGNEILQATLNQGLSIIKATGQYDAIYDHWFGVVDPRGFTREELYQYAAMVTSVFVFILAVALLWSWSLKREITQRQQTEVQLQTTNFELLQAKETAETANRAKSIFLANMSHELRTPLHAILGFSQLMERDPTIISEHREHVKIINRSGEHLLSLINDVLEMSKIEAGHITLNAESIDLHQLLQNIAEMMRIRAESKNLQFIIEYEPHLPQFIMIDAGKLRQILINLIGNAIKFTEAGGVSFRVQAHEQPTTTAAQVRYDLVIEIEDSGIGIAAAYQETIFEAFIQVGHYQLNSQGTGLGLPITRHYIRLMGGDIQVISQVGEGSVFKFHLPITLADKGQIETPLNYQRVVKLAPGQIIPQILVVEDNRDSRLLLKKFLLKAGFEVQEAVHGEEAIQVFQQWHPDLIWMDMRMPVMDGYTATQRIKALPGGKETIIIALTASAFETQRQEVFASGCDDFVRKPYRDNKIFELMAKHLNIKYIYENETRLEELVYPNPIESKLIVNPDTLALIPQPLQQQFWQALQELDIDAIFSVINHIGEYNAILAQQMKIYAHNFQYEQLANLLKLNPD</sequence>
<keyword evidence="8" id="KW-0418">Kinase</keyword>